<evidence type="ECO:0000313" key="3">
    <source>
        <dbReference type="EMBL" id="QII47071.1"/>
    </source>
</evidence>
<dbReference type="SUPFAM" id="SSF53335">
    <property type="entry name" value="S-adenosyl-L-methionine-dependent methyltransferases"/>
    <property type="match status" value="1"/>
</dbReference>
<dbReference type="InterPro" id="IPR003356">
    <property type="entry name" value="DNA_methylase_A-5"/>
</dbReference>
<organism evidence="3 4">
    <name type="scientific">Flagellimonas oceani</name>
    <dbReference type="NCBI Taxonomy" id="2698672"/>
    <lineage>
        <taxon>Bacteria</taxon>
        <taxon>Pseudomonadati</taxon>
        <taxon>Bacteroidota</taxon>
        <taxon>Flavobacteriia</taxon>
        <taxon>Flavobacteriales</taxon>
        <taxon>Flavobacteriaceae</taxon>
        <taxon>Flagellimonas</taxon>
    </lineage>
</organism>
<evidence type="ECO:0000256" key="1">
    <source>
        <dbReference type="ARBA" id="ARBA00006594"/>
    </source>
</evidence>
<dbReference type="KEGG" id="mut:GVT53_03895"/>
<sequence>MVIFLETGIPTDEVWIYDGRTNIKSVTKKNRPLNSSHFEEFEKVYGTNPNGKDSRKESLRFKRFSKEEIIKQNYRLDFTWLKEELSSEITEISDPHELALNLIDELEIITDNFKEVIQLLDENE</sequence>
<feature type="domain" description="DNA methylase adenine-specific" evidence="2">
    <location>
        <begin position="2"/>
        <end position="78"/>
    </location>
</feature>
<keyword evidence="3" id="KW-0808">Transferase</keyword>
<keyword evidence="4" id="KW-1185">Reference proteome</keyword>
<dbReference type="RefSeq" id="WP_166250409.1">
    <property type="nucleotide sequence ID" value="NZ_JAHZSW010000032.1"/>
</dbReference>
<dbReference type="GO" id="GO:0032259">
    <property type="term" value="P:methylation"/>
    <property type="evidence" value="ECO:0007669"/>
    <property type="project" value="UniProtKB-KW"/>
</dbReference>
<dbReference type="GO" id="GO:0003677">
    <property type="term" value="F:DNA binding"/>
    <property type="evidence" value="ECO:0007669"/>
    <property type="project" value="InterPro"/>
</dbReference>
<dbReference type="Proteomes" id="UP000502928">
    <property type="component" value="Chromosome"/>
</dbReference>
<reference evidence="3 4" key="1">
    <citation type="submission" date="2020-02" db="EMBL/GenBank/DDBJ databases">
        <title>Complete genome of Muricauda sp. 501str8.</title>
        <authorList>
            <person name="Dong B."/>
            <person name="Zhu S."/>
            <person name="Yang J."/>
            <person name="Chen J."/>
        </authorList>
    </citation>
    <scope>NUCLEOTIDE SEQUENCE [LARGE SCALE GENOMIC DNA]</scope>
    <source>
        <strain evidence="3 4">501str8</strain>
    </source>
</reference>
<dbReference type="InterPro" id="IPR029063">
    <property type="entry name" value="SAM-dependent_MTases_sf"/>
</dbReference>
<protein>
    <submittedName>
        <fullName evidence="3">N-6 DNA methylase</fullName>
    </submittedName>
</protein>
<comment type="similarity">
    <text evidence="1">Belongs to the N(4)/N(6)-methyltransferase family.</text>
</comment>
<keyword evidence="3" id="KW-0489">Methyltransferase</keyword>
<name>A0A6G7J858_9FLAO</name>
<dbReference type="AlphaFoldDB" id="A0A6G7J858"/>
<dbReference type="Gene3D" id="3.40.50.150">
    <property type="entry name" value="Vaccinia Virus protein VP39"/>
    <property type="match status" value="1"/>
</dbReference>
<dbReference type="EMBL" id="CP049616">
    <property type="protein sequence ID" value="QII47071.1"/>
    <property type="molecule type" value="Genomic_DNA"/>
</dbReference>
<accession>A0A6G7J858</accession>
<dbReference type="Pfam" id="PF02384">
    <property type="entry name" value="N6_Mtase"/>
    <property type="match status" value="1"/>
</dbReference>
<evidence type="ECO:0000259" key="2">
    <source>
        <dbReference type="Pfam" id="PF02384"/>
    </source>
</evidence>
<gene>
    <name evidence="3" type="ORF">GVT53_03895</name>
</gene>
<evidence type="ECO:0000313" key="4">
    <source>
        <dbReference type="Proteomes" id="UP000502928"/>
    </source>
</evidence>
<proteinExistence type="inferred from homology"/>
<dbReference type="GO" id="GO:0008170">
    <property type="term" value="F:N-methyltransferase activity"/>
    <property type="evidence" value="ECO:0007669"/>
    <property type="project" value="InterPro"/>
</dbReference>